<evidence type="ECO:0000313" key="2">
    <source>
        <dbReference type="EMBL" id="KAK3950628.1"/>
    </source>
</evidence>
<evidence type="ECO:0000313" key="3">
    <source>
        <dbReference type="Proteomes" id="UP001303222"/>
    </source>
</evidence>
<dbReference type="Pfam" id="PF06985">
    <property type="entry name" value="HET"/>
    <property type="match status" value="1"/>
</dbReference>
<organism evidence="2 3">
    <name type="scientific">Pseudoneurospora amorphoporcata</name>
    <dbReference type="NCBI Taxonomy" id="241081"/>
    <lineage>
        <taxon>Eukaryota</taxon>
        <taxon>Fungi</taxon>
        <taxon>Dikarya</taxon>
        <taxon>Ascomycota</taxon>
        <taxon>Pezizomycotina</taxon>
        <taxon>Sordariomycetes</taxon>
        <taxon>Sordariomycetidae</taxon>
        <taxon>Sordariales</taxon>
        <taxon>Sordariaceae</taxon>
        <taxon>Pseudoneurospora</taxon>
    </lineage>
</organism>
<evidence type="ECO:0000259" key="1">
    <source>
        <dbReference type="Pfam" id="PF06985"/>
    </source>
</evidence>
<reference evidence="2" key="1">
    <citation type="journal article" date="2023" name="Mol. Phylogenet. Evol.">
        <title>Genome-scale phylogeny and comparative genomics of the fungal order Sordariales.</title>
        <authorList>
            <person name="Hensen N."/>
            <person name="Bonometti L."/>
            <person name="Westerberg I."/>
            <person name="Brannstrom I.O."/>
            <person name="Guillou S."/>
            <person name="Cros-Aarteil S."/>
            <person name="Calhoun S."/>
            <person name="Haridas S."/>
            <person name="Kuo A."/>
            <person name="Mondo S."/>
            <person name="Pangilinan J."/>
            <person name="Riley R."/>
            <person name="LaButti K."/>
            <person name="Andreopoulos B."/>
            <person name="Lipzen A."/>
            <person name="Chen C."/>
            <person name="Yan M."/>
            <person name="Daum C."/>
            <person name="Ng V."/>
            <person name="Clum A."/>
            <person name="Steindorff A."/>
            <person name="Ohm R.A."/>
            <person name="Martin F."/>
            <person name="Silar P."/>
            <person name="Natvig D.O."/>
            <person name="Lalanne C."/>
            <person name="Gautier V."/>
            <person name="Ament-Velasquez S.L."/>
            <person name="Kruys A."/>
            <person name="Hutchinson M.I."/>
            <person name="Powell A.J."/>
            <person name="Barry K."/>
            <person name="Miller A.N."/>
            <person name="Grigoriev I.V."/>
            <person name="Debuchy R."/>
            <person name="Gladieux P."/>
            <person name="Hiltunen Thoren M."/>
            <person name="Johannesson H."/>
        </authorList>
    </citation>
    <scope>NUCLEOTIDE SEQUENCE</scope>
    <source>
        <strain evidence="2">CBS 626.80</strain>
    </source>
</reference>
<feature type="domain" description="Heterokaryon incompatibility" evidence="1">
    <location>
        <begin position="98"/>
        <end position="270"/>
    </location>
</feature>
<gene>
    <name evidence="2" type="ORF">QBC32DRAFT_216910</name>
</gene>
<dbReference type="Proteomes" id="UP001303222">
    <property type="component" value="Unassembled WGS sequence"/>
</dbReference>
<dbReference type="PANTHER" id="PTHR33112">
    <property type="entry name" value="DOMAIN PROTEIN, PUTATIVE-RELATED"/>
    <property type="match status" value="1"/>
</dbReference>
<protein>
    <submittedName>
        <fullName evidence="2">Heterokaryon incompatibility protein-domain-containing protein</fullName>
    </submittedName>
</protein>
<name>A0AAN6SEW7_9PEZI</name>
<reference evidence="2" key="2">
    <citation type="submission" date="2023-06" db="EMBL/GenBank/DDBJ databases">
        <authorList>
            <consortium name="Lawrence Berkeley National Laboratory"/>
            <person name="Mondo S.J."/>
            <person name="Hensen N."/>
            <person name="Bonometti L."/>
            <person name="Westerberg I."/>
            <person name="Brannstrom I.O."/>
            <person name="Guillou S."/>
            <person name="Cros-Aarteil S."/>
            <person name="Calhoun S."/>
            <person name="Haridas S."/>
            <person name="Kuo A."/>
            <person name="Pangilinan J."/>
            <person name="Riley R."/>
            <person name="Labutti K."/>
            <person name="Andreopoulos B."/>
            <person name="Lipzen A."/>
            <person name="Chen C."/>
            <person name="Yanf M."/>
            <person name="Daum C."/>
            <person name="Ng V."/>
            <person name="Clum A."/>
            <person name="Steindorff A."/>
            <person name="Ohm R."/>
            <person name="Martin F."/>
            <person name="Silar P."/>
            <person name="Natvig D."/>
            <person name="Lalanne C."/>
            <person name="Gautier V."/>
            <person name="Ament-Velasquez S.L."/>
            <person name="Kruys A."/>
            <person name="Hutchinson M.I."/>
            <person name="Powell A.J."/>
            <person name="Barry K."/>
            <person name="Miller A.N."/>
            <person name="Grigoriev I.V."/>
            <person name="Debuchy R."/>
            <person name="Gladieux P."/>
            <person name="Thoren M.H."/>
            <person name="Johannesson H."/>
        </authorList>
    </citation>
    <scope>NUCLEOTIDE SEQUENCE</scope>
    <source>
        <strain evidence="2">CBS 626.80</strain>
    </source>
</reference>
<keyword evidence="3" id="KW-1185">Reference proteome</keyword>
<comment type="caution">
    <text evidence="2">The sequence shown here is derived from an EMBL/GenBank/DDBJ whole genome shotgun (WGS) entry which is preliminary data.</text>
</comment>
<sequence>MWATADKETKYIQIYTPLGHPPAWAGISQGLELSPSPDSDEAFAFIKSQLQECDANHPKCKVTNAKPPTRLIDVQFSSPGYVRLVETASLPKAVEVPYIALSYCWGVSKTVTTVSSNYQIHTKQGFLVSSLPQTLQDAITVTRRLGQRYLWIDALCIIQDDLADWEVESAQMATVYRNAYLTIAAGTAASSDEGFLLGRRHAAGEPGNQVYQVPWKAQHEPEHGHGEDTCSETTTLAARILPYFAHSPMHPSSQQNLILPLDTRGWTLQERALSTRLLRFGTHELQWSCLSAPWACECGHKEYPPPSVFSLRPISTIQAWTSTTTTTEPDPADPHRDKETQIMHLWQNWDSIVTEYNARQLTQYLDRLPAVSGMAKVFAHLTGSRYVAGLWVDNFLRNLCWYLDKSEEDGQKGVVAVGEYYIAPSWSWASLGRRCSVKMHNEMLYPDARRFVPRAEVVEVEAVTVGKNPLGRVSDGWVRMRGVLKKGVLVVKEEMPKTPVETRYSVRFEGLKGVEVRVCPDTLLEEFEVVGENGEKVRSVRRAREGTNTKEDEKVSGSEVYLFLLGNFITINPRKVQSISLDFLVLGLSPRKGKRGVYERIGYGYTEPMFTVQIEDYVDLRGQELVTIV</sequence>
<dbReference type="PANTHER" id="PTHR33112:SF16">
    <property type="entry name" value="HETEROKARYON INCOMPATIBILITY DOMAIN-CONTAINING PROTEIN"/>
    <property type="match status" value="1"/>
</dbReference>
<proteinExistence type="predicted"/>
<dbReference type="InterPro" id="IPR010730">
    <property type="entry name" value="HET"/>
</dbReference>
<dbReference type="EMBL" id="MU859171">
    <property type="protein sequence ID" value="KAK3950628.1"/>
    <property type="molecule type" value="Genomic_DNA"/>
</dbReference>
<accession>A0AAN6SEW7</accession>
<dbReference type="AlphaFoldDB" id="A0AAN6SEW7"/>